<dbReference type="InterPro" id="IPR020846">
    <property type="entry name" value="MFS_dom"/>
</dbReference>
<feature type="domain" description="Major facilitator superfamily (MFS) profile" evidence="6">
    <location>
        <begin position="14"/>
        <end position="386"/>
    </location>
</feature>
<protein>
    <submittedName>
        <fullName evidence="7">YbfB/YjiJ family MFS transporter</fullName>
    </submittedName>
</protein>
<dbReference type="SUPFAM" id="SSF103473">
    <property type="entry name" value="MFS general substrate transporter"/>
    <property type="match status" value="1"/>
</dbReference>
<feature type="transmembrane region" description="Helical" evidence="5">
    <location>
        <begin position="241"/>
        <end position="265"/>
    </location>
</feature>
<dbReference type="PANTHER" id="PTHR23537:SF1">
    <property type="entry name" value="SUGAR TRANSPORTER"/>
    <property type="match status" value="1"/>
</dbReference>
<dbReference type="Pfam" id="PF06779">
    <property type="entry name" value="MFS_4"/>
    <property type="match status" value="1"/>
</dbReference>
<dbReference type="Proteomes" id="UP001595947">
    <property type="component" value="Unassembled WGS sequence"/>
</dbReference>
<dbReference type="InterPro" id="IPR036259">
    <property type="entry name" value="MFS_trans_sf"/>
</dbReference>
<gene>
    <name evidence="7" type="ORF">ACFPBZ_26370</name>
</gene>
<keyword evidence="4 5" id="KW-0472">Membrane</keyword>
<evidence type="ECO:0000256" key="4">
    <source>
        <dbReference type="ARBA" id="ARBA00023136"/>
    </source>
</evidence>
<keyword evidence="3 5" id="KW-1133">Transmembrane helix</keyword>
<feature type="transmembrane region" description="Helical" evidence="5">
    <location>
        <begin position="144"/>
        <end position="165"/>
    </location>
</feature>
<feature type="transmembrane region" description="Helical" evidence="5">
    <location>
        <begin position="171"/>
        <end position="189"/>
    </location>
</feature>
<evidence type="ECO:0000256" key="3">
    <source>
        <dbReference type="ARBA" id="ARBA00022989"/>
    </source>
</evidence>
<name>A0ABV9YUG5_9PSEU</name>
<feature type="transmembrane region" description="Helical" evidence="5">
    <location>
        <begin position="111"/>
        <end position="132"/>
    </location>
</feature>
<feature type="transmembrane region" description="Helical" evidence="5">
    <location>
        <begin position="54"/>
        <end position="74"/>
    </location>
</feature>
<dbReference type="InterPro" id="IPR010645">
    <property type="entry name" value="MFS_4"/>
</dbReference>
<evidence type="ECO:0000256" key="2">
    <source>
        <dbReference type="ARBA" id="ARBA00022692"/>
    </source>
</evidence>
<sequence length="392" mass="38748">MSTSTLGTRPRLRLSVAAGAAALAAAMGVGRFVFTPIIPVMGAEVGLSTSAAGLLASVNYVGYLVGCLLAAAPVVRRHRGAVLTTGLVLTVLTLAAMPVTTSSAVWSTARLVSGVASAFAFVTAADLVLTLLRRHGRDDLAGWVFGGVGAGIALSGAVTPLAAAIGGWTATWYLAAVLALALAIPALRLARLPVDPDDEGDGAGPPPRVLLLVALGVAYFLEGAGYIITGTFLVDVATDIGPAWVAAGCWTVAGLAGVPSCVVWARVAARRGRGPTLVAALAVQAVGLALPALVASPVAVVVSAVVFGGTFVAIVMLTLPLARTLAGRGAGPVVAVFSALYGVGQVVGPVAVTLVGGDDARPALALGGALVVAAALVALPPALSSRAGSRDR</sequence>
<evidence type="ECO:0000313" key="7">
    <source>
        <dbReference type="EMBL" id="MFC5065769.1"/>
    </source>
</evidence>
<feature type="transmembrane region" description="Helical" evidence="5">
    <location>
        <begin position="333"/>
        <end position="357"/>
    </location>
</feature>
<organism evidence="7 8">
    <name type="scientific">Actinomycetospora atypica</name>
    <dbReference type="NCBI Taxonomy" id="1290095"/>
    <lineage>
        <taxon>Bacteria</taxon>
        <taxon>Bacillati</taxon>
        <taxon>Actinomycetota</taxon>
        <taxon>Actinomycetes</taxon>
        <taxon>Pseudonocardiales</taxon>
        <taxon>Pseudonocardiaceae</taxon>
        <taxon>Actinomycetospora</taxon>
    </lineage>
</organism>
<proteinExistence type="predicted"/>
<dbReference type="RefSeq" id="WP_378039086.1">
    <property type="nucleotide sequence ID" value="NZ_JBHSIV010000045.1"/>
</dbReference>
<dbReference type="PROSITE" id="PS50850">
    <property type="entry name" value="MFS"/>
    <property type="match status" value="1"/>
</dbReference>
<feature type="transmembrane region" description="Helical" evidence="5">
    <location>
        <begin position="81"/>
        <end position="99"/>
    </location>
</feature>
<comment type="caution">
    <text evidence="7">The sequence shown here is derived from an EMBL/GenBank/DDBJ whole genome shotgun (WGS) entry which is preliminary data.</text>
</comment>
<feature type="transmembrane region" description="Helical" evidence="5">
    <location>
        <begin position="12"/>
        <end position="34"/>
    </location>
</feature>
<evidence type="ECO:0000256" key="5">
    <source>
        <dbReference type="SAM" id="Phobius"/>
    </source>
</evidence>
<comment type="subcellular location">
    <subcellularLocation>
        <location evidence="1">Cell membrane</location>
        <topology evidence="1">Multi-pass membrane protein</topology>
    </subcellularLocation>
</comment>
<dbReference type="EMBL" id="JBHSIV010000045">
    <property type="protein sequence ID" value="MFC5065769.1"/>
    <property type="molecule type" value="Genomic_DNA"/>
</dbReference>
<keyword evidence="8" id="KW-1185">Reference proteome</keyword>
<evidence type="ECO:0000256" key="1">
    <source>
        <dbReference type="ARBA" id="ARBA00004651"/>
    </source>
</evidence>
<accession>A0ABV9YUG5</accession>
<feature type="transmembrane region" description="Helical" evidence="5">
    <location>
        <begin position="363"/>
        <end position="383"/>
    </location>
</feature>
<dbReference type="Gene3D" id="1.20.1250.20">
    <property type="entry name" value="MFS general substrate transporter like domains"/>
    <property type="match status" value="2"/>
</dbReference>
<feature type="transmembrane region" description="Helical" evidence="5">
    <location>
        <begin position="209"/>
        <end position="229"/>
    </location>
</feature>
<reference evidence="8" key="1">
    <citation type="journal article" date="2019" name="Int. J. Syst. Evol. Microbiol.">
        <title>The Global Catalogue of Microorganisms (GCM) 10K type strain sequencing project: providing services to taxonomists for standard genome sequencing and annotation.</title>
        <authorList>
            <consortium name="The Broad Institute Genomics Platform"/>
            <consortium name="The Broad Institute Genome Sequencing Center for Infectious Disease"/>
            <person name="Wu L."/>
            <person name="Ma J."/>
        </authorList>
    </citation>
    <scope>NUCLEOTIDE SEQUENCE [LARGE SCALE GENOMIC DNA]</scope>
    <source>
        <strain evidence="8">CGMCC 4.7093</strain>
    </source>
</reference>
<dbReference type="PANTHER" id="PTHR23537">
    <property type="match status" value="1"/>
</dbReference>
<evidence type="ECO:0000259" key="6">
    <source>
        <dbReference type="PROSITE" id="PS50850"/>
    </source>
</evidence>
<feature type="transmembrane region" description="Helical" evidence="5">
    <location>
        <begin position="300"/>
        <end position="321"/>
    </location>
</feature>
<feature type="transmembrane region" description="Helical" evidence="5">
    <location>
        <begin position="277"/>
        <end position="294"/>
    </location>
</feature>
<evidence type="ECO:0000313" key="8">
    <source>
        <dbReference type="Proteomes" id="UP001595947"/>
    </source>
</evidence>
<keyword evidence="2 5" id="KW-0812">Transmembrane</keyword>